<name>A0A8H3C559_9AGAM</name>
<dbReference type="Gene3D" id="1.10.510.10">
    <property type="entry name" value="Transferase(Phosphotransferase) domain 1"/>
    <property type="match status" value="1"/>
</dbReference>
<dbReference type="InterPro" id="IPR053235">
    <property type="entry name" value="Ser_Thr_kinase"/>
</dbReference>
<evidence type="ECO:0000259" key="2">
    <source>
        <dbReference type="PROSITE" id="PS50011"/>
    </source>
</evidence>
<evidence type="ECO:0000256" key="1">
    <source>
        <dbReference type="SAM" id="MobiDB-lite"/>
    </source>
</evidence>
<gene>
    <name evidence="3" type="ORF">RDB_LOCUS83869</name>
</gene>
<comment type="caution">
    <text evidence="3">The sequence shown here is derived from an EMBL/GenBank/DDBJ whole genome shotgun (WGS) entry which is preliminary data.</text>
</comment>
<dbReference type="EMBL" id="CAJMWY010001620">
    <property type="protein sequence ID" value="CAE6471833.1"/>
    <property type="molecule type" value="Genomic_DNA"/>
</dbReference>
<dbReference type="SUPFAM" id="SSF56112">
    <property type="entry name" value="Protein kinase-like (PK-like)"/>
    <property type="match status" value="1"/>
</dbReference>
<protein>
    <recommendedName>
        <fullName evidence="2">Protein kinase domain-containing protein</fullName>
    </recommendedName>
</protein>
<dbReference type="Pfam" id="PF07714">
    <property type="entry name" value="PK_Tyr_Ser-Thr"/>
    <property type="match status" value="1"/>
</dbReference>
<dbReference type="AlphaFoldDB" id="A0A8H3C559"/>
<feature type="compositionally biased region" description="Acidic residues" evidence="1">
    <location>
        <begin position="34"/>
        <end position="47"/>
    </location>
</feature>
<dbReference type="GO" id="GO:0005737">
    <property type="term" value="C:cytoplasm"/>
    <property type="evidence" value="ECO:0007669"/>
    <property type="project" value="TreeGrafter"/>
</dbReference>
<reference evidence="3" key="1">
    <citation type="submission" date="2021-01" db="EMBL/GenBank/DDBJ databases">
        <authorList>
            <person name="Kaushik A."/>
        </authorList>
    </citation>
    <scope>NUCLEOTIDE SEQUENCE</scope>
    <source>
        <strain evidence="3">AG4-RS23</strain>
    </source>
</reference>
<feature type="domain" description="Protein kinase" evidence="2">
    <location>
        <begin position="1"/>
        <end position="289"/>
    </location>
</feature>
<dbReference type="GO" id="GO:0005524">
    <property type="term" value="F:ATP binding"/>
    <property type="evidence" value="ECO:0007669"/>
    <property type="project" value="InterPro"/>
</dbReference>
<dbReference type="InterPro" id="IPR011009">
    <property type="entry name" value="Kinase-like_dom_sf"/>
</dbReference>
<dbReference type="PANTHER" id="PTHR24361">
    <property type="entry name" value="MITOGEN-ACTIVATED KINASE KINASE KINASE"/>
    <property type="match status" value="1"/>
</dbReference>
<accession>A0A8H3C559</accession>
<organism evidence="3 4">
    <name type="scientific">Rhizoctonia solani</name>
    <dbReference type="NCBI Taxonomy" id="456999"/>
    <lineage>
        <taxon>Eukaryota</taxon>
        <taxon>Fungi</taxon>
        <taxon>Dikarya</taxon>
        <taxon>Basidiomycota</taxon>
        <taxon>Agaricomycotina</taxon>
        <taxon>Agaricomycetes</taxon>
        <taxon>Cantharellales</taxon>
        <taxon>Ceratobasidiaceae</taxon>
        <taxon>Rhizoctonia</taxon>
    </lineage>
</organism>
<sequence length="289" mass="32522">MYGKFTIFQYQIMDKSFQDWQYVSKGLRISPRDFDDDDCDSNEGSEASEDKSEDEKATWDAFVKTYREKVSEWVVLRHPNIVKVYAHEEDLNLHVEFCSNGCVRDFLRTPAGKQVVKKDMISDALAGLEYLHTRSPPVVHGSINAGKLFVDADGNIKLGEFGLAALCYPLAPLASSITFTGFSRWMSPELLDIDPDNEDPVIATTSSDIWAFGCTIFEIIAEKLPYFEYMHDVKIQRAILKGEHPGRRGALEGDDVSGGCLWPILESCWSMDPDERPSAESIRSQTLGD</sequence>
<dbReference type="PROSITE" id="PS50011">
    <property type="entry name" value="PROTEIN_KINASE_DOM"/>
    <property type="match status" value="1"/>
</dbReference>
<dbReference type="InterPro" id="IPR001245">
    <property type="entry name" value="Ser-Thr/Tyr_kinase_cat_dom"/>
</dbReference>
<proteinExistence type="predicted"/>
<dbReference type="InterPro" id="IPR000719">
    <property type="entry name" value="Prot_kinase_dom"/>
</dbReference>
<dbReference type="Proteomes" id="UP000663861">
    <property type="component" value="Unassembled WGS sequence"/>
</dbReference>
<feature type="region of interest" description="Disordered" evidence="1">
    <location>
        <begin position="34"/>
        <end position="53"/>
    </location>
</feature>
<evidence type="ECO:0000313" key="3">
    <source>
        <dbReference type="EMBL" id="CAE6471833.1"/>
    </source>
</evidence>
<evidence type="ECO:0000313" key="4">
    <source>
        <dbReference type="Proteomes" id="UP000663861"/>
    </source>
</evidence>
<dbReference type="GO" id="GO:0004674">
    <property type="term" value="F:protein serine/threonine kinase activity"/>
    <property type="evidence" value="ECO:0007669"/>
    <property type="project" value="TreeGrafter"/>
</dbReference>